<dbReference type="FunFam" id="3.40.50.1110:FF:000003">
    <property type="entry name" value="GDSL esterase/lipase APG"/>
    <property type="match status" value="1"/>
</dbReference>
<dbReference type="InterPro" id="IPR050592">
    <property type="entry name" value="GDSL_lipolytic_enzyme"/>
</dbReference>
<evidence type="ECO:0000313" key="4">
    <source>
        <dbReference type="Proteomes" id="UP000295252"/>
    </source>
</evidence>
<dbReference type="OrthoDB" id="1600564at2759"/>
<evidence type="ECO:0000256" key="2">
    <source>
        <dbReference type="SAM" id="SignalP"/>
    </source>
</evidence>
<keyword evidence="2" id="KW-0732">Signal</keyword>
<dbReference type="AlphaFoldDB" id="A0A068TLA0"/>
<dbReference type="Pfam" id="PF00657">
    <property type="entry name" value="Lipase_GDSL"/>
    <property type="match status" value="1"/>
</dbReference>
<accession>A0A068TLA0</accession>
<proteinExistence type="inferred from homology"/>
<dbReference type="Gramene" id="CDO96722">
    <property type="protein sequence ID" value="CDO96722"/>
    <property type="gene ID" value="GSCOC_T00013833001"/>
</dbReference>
<feature type="chain" id="PRO_5001656843" evidence="2">
    <location>
        <begin position="28"/>
        <end position="367"/>
    </location>
</feature>
<dbReference type="Gene3D" id="3.40.50.1110">
    <property type="entry name" value="SGNH hydrolase"/>
    <property type="match status" value="1"/>
</dbReference>
<keyword evidence="4" id="KW-1185">Reference proteome</keyword>
<comment type="similarity">
    <text evidence="1">Belongs to the 'GDSL' lipolytic enzyme family.</text>
</comment>
<dbReference type="InParanoid" id="A0A068TLA0"/>
<dbReference type="EMBL" id="HG739085">
    <property type="protein sequence ID" value="CDO96722.1"/>
    <property type="molecule type" value="Genomic_DNA"/>
</dbReference>
<dbReference type="InterPro" id="IPR036514">
    <property type="entry name" value="SGNH_hydro_sf"/>
</dbReference>
<sequence>MNSPYGFLLPLLICYSLVFFSANTIEAETKSRKLRELISKNSISSVVVFGDSTVDPGNNDYIGTAFKSNFPPYGEDFFGHIPTGRFSDGRLVTDYLAEYVGLKETIPPYLDPTLSVEELVTGVSFASAGSGFDPLTAKLSGVIPMQQQLNYFREYKARIEKAIGEKKAKELINKAAFLISCGTNDYVVNYFNDPIMQINYTVSAYQKFLLDNAHQLLKGLIDEGARNIGLVGLPPMGCLPVVITLNSISAFHRNCIEKYSSAARSYNEGLQEMLASARRSDINLVYGDIYNPINDMIQNPSKYGFEDINTGCCGTGLIEGSFLCNQESPVCPDPSKFIFWDAVHPTQAAYYNLFKSLRSLVDSFMRG</sequence>
<protein>
    <submittedName>
        <fullName evidence="3">Uncharacterized protein</fullName>
    </submittedName>
</protein>
<organism evidence="3 4">
    <name type="scientific">Coffea canephora</name>
    <name type="common">Robusta coffee</name>
    <dbReference type="NCBI Taxonomy" id="49390"/>
    <lineage>
        <taxon>Eukaryota</taxon>
        <taxon>Viridiplantae</taxon>
        <taxon>Streptophyta</taxon>
        <taxon>Embryophyta</taxon>
        <taxon>Tracheophyta</taxon>
        <taxon>Spermatophyta</taxon>
        <taxon>Magnoliopsida</taxon>
        <taxon>eudicotyledons</taxon>
        <taxon>Gunneridae</taxon>
        <taxon>Pentapetalae</taxon>
        <taxon>asterids</taxon>
        <taxon>lamiids</taxon>
        <taxon>Gentianales</taxon>
        <taxon>Rubiaceae</taxon>
        <taxon>Ixoroideae</taxon>
        <taxon>Gardenieae complex</taxon>
        <taxon>Bertiereae - Coffeeae clade</taxon>
        <taxon>Coffeeae</taxon>
        <taxon>Coffea</taxon>
    </lineage>
</organism>
<dbReference type="SUPFAM" id="SSF52266">
    <property type="entry name" value="SGNH hydrolase"/>
    <property type="match status" value="1"/>
</dbReference>
<feature type="signal peptide" evidence="2">
    <location>
        <begin position="1"/>
        <end position="27"/>
    </location>
</feature>
<gene>
    <name evidence="3" type="ORF">GSCOC_T00013833001</name>
</gene>
<dbReference type="CDD" id="cd01837">
    <property type="entry name" value="SGNH_plant_lipase_like"/>
    <property type="match status" value="1"/>
</dbReference>
<reference evidence="4" key="1">
    <citation type="journal article" date="2014" name="Science">
        <title>The coffee genome provides insight into the convergent evolution of caffeine biosynthesis.</title>
        <authorList>
            <person name="Denoeud F."/>
            <person name="Carretero-Paulet L."/>
            <person name="Dereeper A."/>
            <person name="Droc G."/>
            <person name="Guyot R."/>
            <person name="Pietrella M."/>
            <person name="Zheng C."/>
            <person name="Alberti A."/>
            <person name="Anthony F."/>
            <person name="Aprea G."/>
            <person name="Aury J.M."/>
            <person name="Bento P."/>
            <person name="Bernard M."/>
            <person name="Bocs S."/>
            <person name="Campa C."/>
            <person name="Cenci A."/>
            <person name="Combes M.C."/>
            <person name="Crouzillat D."/>
            <person name="Da Silva C."/>
            <person name="Daddiego L."/>
            <person name="De Bellis F."/>
            <person name="Dussert S."/>
            <person name="Garsmeur O."/>
            <person name="Gayraud T."/>
            <person name="Guignon V."/>
            <person name="Jahn K."/>
            <person name="Jamilloux V."/>
            <person name="Joet T."/>
            <person name="Labadie K."/>
            <person name="Lan T."/>
            <person name="Leclercq J."/>
            <person name="Lepelley M."/>
            <person name="Leroy T."/>
            <person name="Li L.T."/>
            <person name="Librado P."/>
            <person name="Lopez L."/>
            <person name="Munoz A."/>
            <person name="Noel B."/>
            <person name="Pallavicini A."/>
            <person name="Perrotta G."/>
            <person name="Poncet V."/>
            <person name="Pot D."/>
            <person name="Priyono X."/>
            <person name="Rigoreau M."/>
            <person name="Rouard M."/>
            <person name="Rozas J."/>
            <person name="Tranchant-Dubreuil C."/>
            <person name="VanBuren R."/>
            <person name="Zhang Q."/>
            <person name="Andrade A.C."/>
            <person name="Argout X."/>
            <person name="Bertrand B."/>
            <person name="de Kochko A."/>
            <person name="Graziosi G."/>
            <person name="Henry R.J."/>
            <person name="Jayarama X."/>
            <person name="Ming R."/>
            <person name="Nagai C."/>
            <person name="Rounsley S."/>
            <person name="Sankoff D."/>
            <person name="Giuliano G."/>
            <person name="Albert V.A."/>
            <person name="Wincker P."/>
            <person name="Lashermes P."/>
        </authorList>
    </citation>
    <scope>NUCLEOTIDE SEQUENCE [LARGE SCALE GENOMIC DNA]</scope>
    <source>
        <strain evidence="4">cv. DH200-94</strain>
    </source>
</reference>
<dbReference type="PhylomeDB" id="A0A068TLA0"/>
<dbReference type="GO" id="GO:0016788">
    <property type="term" value="F:hydrolase activity, acting on ester bonds"/>
    <property type="evidence" value="ECO:0007669"/>
    <property type="project" value="InterPro"/>
</dbReference>
<dbReference type="STRING" id="49390.A0A068TLA0"/>
<dbReference type="PANTHER" id="PTHR45642">
    <property type="entry name" value="GDSL ESTERASE/LIPASE EXL3"/>
    <property type="match status" value="1"/>
</dbReference>
<evidence type="ECO:0000256" key="1">
    <source>
        <dbReference type="ARBA" id="ARBA00008668"/>
    </source>
</evidence>
<name>A0A068TLA0_COFCA</name>
<dbReference type="OMA" id="KRECIAT"/>
<dbReference type="InterPro" id="IPR001087">
    <property type="entry name" value="GDSL"/>
</dbReference>
<dbReference type="PANTHER" id="PTHR45642:SF107">
    <property type="entry name" value="SGNH HYDROLASE-TYPE ESTERASE SUPERFAMILY PROTEIN-RELATED"/>
    <property type="match status" value="1"/>
</dbReference>
<dbReference type="Proteomes" id="UP000295252">
    <property type="component" value="Chromosome IV"/>
</dbReference>
<evidence type="ECO:0000313" key="3">
    <source>
        <dbReference type="EMBL" id="CDO96722.1"/>
    </source>
</evidence>
<dbReference type="InterPro" id="IPR035669">
    <property type="entry name" value="SGNH_plant_lipase-like"/>
</dbReference>